<comment type="catalytic activity">
    <reaction evidence="8">
        <text>3'-dephospho-CoA + ATP = ADP + CoA + H(+)</text>
        <dbReference type="Rhea" id="RHEA:18245"/>
        <dbReference type="ChEBI" id="CHEBI:15378"/>
        <dbReference type="ChEBI" id="CHEBI:30616"/>
        <dbReference type="ChEBI" id="CHEBI:57287"/>
        <dbReference type="ChEBI" id="CHEBI:57328"/>
        <dbReference type="ChEBI" id="CHEBI:456216"/>
        <dbReference type="EC" id="2.7.1.24"/>
    </reaction>
</comment>
<evidence type="ECO:0000256" key="9">
    <source>
        <dbReference type="NCBIfam" id="TIGR00152"/>
    </source>
</evidence>
<feature type="binding site" evidence="8">
    <location>
        <begin position="28"/>
        <end position="33"/>
    </location>
    <ligand>
        <name>ATP</name>
        <dbReference type="ChEBI" id="CHEBI:30616"/>
    </ligand>
</feature>
<dbReference type="EC" id="2.7.1.24" evidence="8 9"/>
<evidence type="ECO:0000313" key="11">
    <source>
        <dbReference type="Proteomes" id="UP000296352"/>
    </source>
</evidence>
<keyword evidence="11" id="KW-1185">Reference proteome</keyword>
<dbReference type="GO" id="GO:0004140">
    <property type="term" value="F:dephospho-CoA kinase activity"/>
    <property type="evidence" value="ECO:0007669"/>
    <property type="project" value="UniProtKB-UniRule"/>
</dbReference>
<dbReference type="CDD" id="cd02022">
    <property type="entry name" value="DPCK"/>
    <property type="match status" value="1"/>
</dbReference>
<name>A0A4P7QHP2_9CORY</name>
<evidence type="ECO:0000256" key="5">
    <source>
        <dbReference type="ARBA" id="ARBA00022777"/>
    </source>
</evidence>
<sequence length="214" mass="23545">MKPRLGRVRGQASTLVGMKLIGLTGGIGSGKSTVAALMAAQGFTIIDADRIARDIVEPGMPALAELARAFGEDILNEDGTLNRGLLAQRAFSDEKRTQLLNGIMHPRIDEETQRRFESARANGEQVVIYDMPLLVDKGLHEGMDQTVVVDVDVETRVKRLVEHRGLDEEDARRRIAAQIDDDARLAVADIIIDNNGSLEDLKPQVKSLVDKLRR</sequence>
<accession>A0A4P7QHP2</accession>
<dbReference type="GO" id="GO:0015937">
    <property type="term" value="P:coenzyme A biosynthetic process"/>
    <property type="evidence" value="ECO:0007669"/>
    <property type="project" value="UniProtKB-UniRule"/>
</dbReference>
<comment type="function">
    <text evidence="8">Catalyzes the phosphorylation of the 3'-hydroxyl group of dephosphocoenzyme A to form coenzyme A.</text>
</comment>
<dbReference type="PROSITE" id="PS51219">
    <property type="entry name" value="DPCK"/>
    <property type="match status" value="1"/>
</dbReference>
<dbReference type="AlphaFoldDB" id="A0A4P7QHP2"/>
<evidence type="ECO:0000256" key="1">
    <source>
        <dbReference type="ARBA" id="ARBA00009018"/>
    </source>
</evidence>
<reference evidence="10 11" key="1">
    <citation type="submission" date="2019-04" db="EMBL/GenBank/DDBJ databases">
        <title>Corynebacterium endometrii sp. nov., isolated from the uterus of a cow with endometritis.</title>
        <authorList>
            <person name="Ballas P."/>
            <person name="Ruckert C."/>
            <person name="Wagener K."/>
            <person name="Drillich M."/>
            <person name="Kaempfer P."/>
            <person name="Busse H.-J."/>
            <person name="Ehling-Schulz M."/>
        </authorList>
    </citation>
    <scope>NUCLEOTIDE SEQUENCE [LARGE SCALE GENOMIC DNA]</scope>
    <source>
        <strain evidence="10 11">LMM-1653</strain>
    </source>
</reference>
<dbReference type="InterPro" id="IPR001977">
    <property type="entry name" value="Depp_CoAkinase"/>
</dbReference>
<comment type="pathway">
    <text evidence="8">Cofactor biosynthesis; coenzyme A biosynthesis; CoA from (R)-pantothenate: step 5/5.</text>
</comment>
<keyword evidence="2 8" id="KW-0963">Cytoplasm</keyword>
<dbReference type="FunFam" id="3.40.50.300:FF:000991">
    <property type="entry name" value="Dephospho-CoA kinase"/>
    <property type="match status" value="1"/>
</dbReference>
<evidence type="ECO:0000256" key="3">
    <source>
        <dbReference type="ARBA" id="ARBA00022679"/>
    </source>
</evidence>
<keyword evidence="4 8" id="KW-0547">Nucleotide-binding</keyword>
<evidence type="ECO:0000256" key="7">
    <source>
        <dbReference type="ARBA" id="ARBA00022993"/>
    </source>
</evidence>
<protein>
    <recommendedName>
        <fullName evidence="8 9">Dephospho-CoA kinase</fullName>
        <ecNumber evidence="8 9">2.7.1.24</ecNumber>
    </recommendedName>
    <alternativeName>
        <fullName evidence="8">Dephosphocoenzyme A kinase</fullName>
    </alternativeName>
</protein>
<dbReference type="KEGG" id="cee:CENDO_05350"/>
<evidence type="ECO:0000256" key="6">
    <source>
        <dbReference type="ARBA" id="ARBA00022840"/>
    </source>
</evidence>
<keyword evidence="6 8" id="KW-0067">ATP-binding</keyword>
<gene>
    <name evidence="8 10" type="primary">coaE</name>
    <name evidence="10" type="ORF">CENDO_05350</name>
</gene>
<dbReference type="InterPro" id="IPR027417">
    <property type="entry name" value="P-loop_NTPase"/>
</dbReference>
<comment type="similarity">
    <text evidence="1 8">Belongs to the CoaE family.</text>
</comment>
<evidence type="ECO:0000256" key="2">
    <source>
        <dbReference type="ARBA" id="ARBA00022490"/>
    </source>
</evidence>
<dbReference type="Gene3D" id="3.40.50.300">
    <property type="entry name" value="P-loop containing nucleotide triphosphate hydrolases"/>
    <property type="match status" value="1"/>
</dbReference>
<dbReference type="EMBL" id="CP039247">
    <property type="protein sequence ID" value="QCB28354.1"/>
    <property type="molecule type" value="Genomic_DNA"/>
</dbReference>
<dbReference type="GO" id="GO:0005737">
    <property type="term" value="C:cytoplasm"/>
    <property type="evidence" value="ECO:0007669"/>
    <property type="project" value="UniProtKB-SubCell"/>
</dbReference>
<dbReference type="GO" id="GO:0005524">
    <property type="term" value="F:ATP binding"/>
    <property type="evidence" value="ECO:0007669"/>
    <property type="project" value="UniProtKB-UniRule"/>
</dbReference>
<keyword evidence="5 8" id="KW-0418">Kinase</keyword>
<dbReference type="Pfam" id="PF01121">
    <property type="entry name" value="CoaE"/>
    <property type="match status" value="1"/>
</dbReference>
<comment type="subcellular location">
    <subcellularLocation>
        <location evidence="8">Cytoplasm</location>
    </subcellularLocation>
</comment>
<evidence type="ECO:0000313" key="10">
    <source>
        <dbReference type="EMBL" id="QCB28354.1"/>
    </source>
</evidence>
<dbReference type="PANTHER" id="PTHR10695">
    <property type="entry name" value="DEPHOSPHO-COA KINASE-RELATED"/>
    <property type="match status" value="1"/>
</dbReference>
<proteinExistence type="inferred from homology"/>
<organism evidence="10 11">
    <name type="scientific">Corynebacterium endometrii</name>
    <dbReference type="NCBI Taxonomy" id="2488819"/>
    <lineage>
        <taxon>Bacteria</taxon>
        <taxon>Bacillati</taxon>
        <taxon>Actinomycetota</taxon>
        <taxon>Actinomycetes</taxon>
        <taxon>Mycobacteriales</taxon>
        <taxon>Corynebacteriaceae</taxon>
        <taxon>Corynebacterium</taxon>
    </lineage>
</organism>
<dbReference type="NCBIfam" id="TIGR00152">
    <property type="entry name" value="dephospho-CoA kinase"/>
    <property type="match status" value="1"/>
</dbReference>
<dbReference type="SUPFAM" id="SSF52540">
    <property type="entry name" value="P-loop containing nucleoside triphosphate hydrolases"/>
    <property type="match status" value="1"/>
</dbReference>
<dbReference type="NCBIfam" id="NF002879">
    <property type="entry name" value="PRK03333.1"/>
    <property type="match status" value="1"/>
</dbReference>
<dbReference type="Proteomes" id="UP000296352">
    <property type="component" value="Chromosome"/>
</dbReference>
<evidence type="ECO:0000256" key="8">
    <source>
        <dbReference type="HAMAP-Rule" id="MF_00376"/>
    </source>
</evidence>
<dbReference type="PANTHER" id="PTHR10695:SF46">
    <property type="entry name" value="BIFUNCTIONAL COENZYME A SYNTHASE-RELATED"/>
    <property type="match status" value="1"/>
</dbReference>
<dbReference type="HAMAP" id="MF_00376">
    <property type="entry name" value="Dephospho_CoA_kinase"/>
    <property type="match status" value="1"/>
</dbReference>
<dbReference type="UniPathway" id="UPA00241">
    <property type="reaction ID" value="UER00356"/>
</dbReference>
<keyword evidence="3 8" id="KW-0808">Transferase</keyword>
<keyword evidence="7 8" id="KW-0173">Coenzyme A biosynthesis</keyword>
<evidence type="ECO:0000256" key="4">
    <source>
        <dbReference type="ARBA" id="ARBA00022741"/>
    </source>
</evidence>